<feature type="transmembrane region" description="Helical" evidence="1">
    <location>
        <begin position="84"/>
        <end position="108"/>
    </location>
</feature>
<dbReference type="Proteomes" id="UP000001823">
    <property type="component" value="Chromosome"/>
</dbReference>
<dbReference type="GeneID" id="93003208"/>
<feature type="transmembrane region" description="Helical" evidence="1">
    <location>
        <begin position="193"/>
        <end position="212"/>
    </location>
</feature>
<feature type="transmembrane region" description="Helical" evidence="1">
    <location>
        <begin position="12"/>
        <end position="30"/>
    </location>
</feature>
<dbReference type="eggNOG" id="ENOG50325HI">
    <property type="taxonomic scope" value="Bacteria"/>
</dbReference>
<proteinExistence type="predicted"/>
<feature type="transmembrane region" description="Helical" evidence="1">
    <location>
        <begin position="128"/>
        <end position="149"/>
    </location>
</feature>
<feature type="transmembrane region" description="Helical" evidence="1">
    <location>
        <begin position="156"/>
        <end position="173"/>
    </location>
</feature>
<feature type="transmembrane region" description="Helical" evidence="1">
    <location>
        <begin position="42"/>
        <end position="63"/>
    </location>
</feature>
<dbReference type="InterPro" id="IPR025699">
    <property type="entry name" value="ABC2_memb-like"/>
</dbReference>
<keyword evidence="3" id="KW-1185">Reference proteome</keyword>
<keyword evidence="1" id="KW-1133">Transmembrane helix</keyword>
<sequence>MKNLIIKDLKNIRVIFIFYILTMTFGYSPFFIDLPKDRYDFLINSVFIYFTLLASMISVNFIIAKNTNKGAMTNKLLRSLPIDARSVVGTSFILPILIFLIFSLPNILVGMGVSFMLGEKIIVNPFNLLLTFIIFYIYASITFSMAIIYPESSVVSYLRSVPLFILIIGLALVEKFMKNINYDVSNILNSLPLVVLILAVISIFILIVFYKFSLNKFIRKEL</sequence>
<dbReference type="KEGG" id="cpf:CPF_0448"/>
<gene>
    <name evidence="2" type="ordered locus">CPF_0448</name>
</gene>
<organism evidence="2 3">
    <name type="scientific">Clostridium perfringens (strain ATCC 13124 / DSM 756 / JCM 1290 / NCIMB 6125 / NCTC 8237 / Type A)</name>
    <dbReference type="NCBI Taxonomy" id="195103"/>
    <lineage>
        <taxon>Bacteria</taxon>
        <taxon>Bacillati</taxon>
        <taxon>Bacillota</taxon>
        <taxon>Clostridia</taxon>
        <taxon>Eubacteriales</taxon>
        <taxon>Clostridiaceae</taxon>
        <taxon>Clostridium</taxon>
    </lineage>
</organism>
<evidence type="ECO:0000313" key="2">
    <source>
        <dbReference type="EMBL" id="ABG84059.1"/>
    </source>
</evidence>
<protein>
    <submittedName>
        <fullName evidence="2">Membrane protein</fullName>
    </submittedName>
</protein>
<dbReference type="EMBL" id="CP000246">
    <property type="protein sequence ID" value="ABG84059.1"/>
    <property type="molecule type" value="Genomic_DNA"/>
</dbReference>
<evidence type="ECO:0000256" key="1">
    <source>
        <dbReference type="SAM" id="Phobius"/>
    </source>
</evidence>
<dbReference type="STRING" id="195103.CPF_0448"/>
<keyword evidence="1" id="KW-0472">Membrane</keyword>
<dbReference type="AlphaFoldDB" id="A0A0H2YST7"/>
<keyword evidence="1" id="KW-0812">Transmembrane</keyword>
<accession>A0A0H2YST7</accession>
<dbReference type="Pfam" id="PF13346">
    <property type="entry name" value="ABC2_membrane_5"/>
    <property type="match status" value="1"/>
</dbReference>
<name>A0A0H2YST7_CLOP1</name>
<reference evidence="2 3" key="1">
    <citation type="journal article" date="2006" name="Genome Res.">
        <title>Skewed genomic variability in strains of the toxigenic bacterial pathogen, Clostridium perfringens.</title>
        <authorList>
            <person name="Myers G.S."/>
            <person name="Rasko D.A."/>
            <person name="Cheung J.K."/>
            <person name="Ravel J."/>
            <person name="Seshadri R."/>
            <person name="Deboy R.T."/>
            <person name="Ren Q."/>
            <person name="Varga J."/>
            <person name="Awad M.M."/>
            <person name="Brinkac L.M."/>
            <person name="Daugherty S.C."/>
            <person name="Haft D.H."/>
            <person name="Dodson R.J."/>
            <person name="Madupu R."/>
            <person name="Nelson W.C."/>
            <person name="Rosovitz M.J."/>
            <person name="Sullivan S.A."/>
            <person name="Khouri H."/>
            <person name="Dimitrov G.I."/>
            <person name="Watkins K.L."/>
            <person name="Mulligan S."/>
            <person name="Benton J."/>
            <person name="Radune D."/>
            <person name="Fisher D.J."/>
            <person name="Atkins H.S."/>
            <person name="Hiscox T."/>
            <person name="Jost B.H."/>
            <person name="Billington S.J."/>
            <person name="Songer J.G."/>
            <person name="McClane B.A."/>
            <person name="Titball R.W."/>
            <person name="Rood J.I."/>
            <person name="Melville S.B."/>
            <person name="Paulsen I.T."/>
        </authorList>
    </citation>
    <scope>NUCLEOTIDE SEQUENCE [LARGE SCALE GENOMIC DNA]</scope>
    <source>
        <strain evidence="3">ATCC 13124 / DSM 756 / JCM 1290 / NCIMB 6125 / NCTC 8237 / S 107 / Type A</strain>
    </source>
</reference>
<evidence type="ECO:0000313" key="3">
    <source>
        <dbReference type="Proteomes" id="UP000001823"/>
    </source>
</evidence>
<dbReference type="PaxDb" id="195103-CPF_0448"/>
<dbReference type="HOGENOM" id="CLU_1292558_0_0_9"/>
<dbReference type="RefSeq" id="WP_003455536.1">
    <property type="nucleotide sequence ID" value="NC_008261.1"/>
</dbReference>